<sequence>MKINSKFHNLESSFLTTIRPLIKEYNAINLASGYTGFHCSPKLIELVEKHLREGLNRYAMPAGELSLRQQVSDKIASLYDTCYHPETEITITAGASQGIYTAIAALVKEGDEVIIFEPANEHYVPAIEMNGGQVRTIPMSGEQYHIEWELVQQMISSKTRMIIINSPHAPTGWALSEIDLLRLQKIISGSEIIVLSEETFEHILFDGNLHQSVACFPKLAERSVIVASLGETYHVTGWQIGYCAAPKEIMKEFRQVHEAMMHSVNSPFQIAMADFLSFKEEYTRLSAFYQDKRDKLLHLMEDSAFKPLKCAGSYFHLFDYSQISEEKDREFVIRLIKEKGVATMPISAFMTERQNRHHIRINFAKPDDVLEEAAVRLKSL</sequence>
<dbReference type="Gene3D" id="3.40.640.10">
    <property type="entry name" value="Type I PLP-dependent aspartate aminotransferase-like (Major domain)"/>
    <property type="match status" value="1"/>
</dbReference>
<gene>
    <name evidence="7" type="ORF">KDU71_05890</name>
</gene>
<dbReference type="PANTHER" id="PTHR43807">
    <property type="entry name" value="FI04487P"/>
    <property type="match status" value="1"/>
</dbReference>
<evidence type="ECO:0000259" key="6">
    <source>
        <dbReference type="Pfam" id="PF00155"/>
    </source>
</evidence>
<dbReference type="GO" id="GO:0030170">
    <property type="term" value="F:pyridoxal phosphate binding"/>
    <property type="evidence" value="ECO:0007669"/>
    <property type="project" value="InterPro"/>
</dbReference>
<comment type="caution">
    <text evidence="7">The sequence shown here is derived from an EMBL/GenBank/DDBJ whole genome shotgun (WGS) entry which is preliminary data.</text>
</comment>
<keyword evidence="3 7" id="KW-0032">Aminotransferase</keyword>
<dbReference type="GO" id="GO:0016212">
    <property type="term" value="F:kynurenine-oxoglutarate transaminase activity"/>
    <property type="evidence" value="ECO:0007669"/>
    <property type="project" value="TreeGrafter"/>
</dbReference>
<dbReference type="FunFam" id="3.40.640.10:FF:000033">
    <property type="entry name" value="Aspartate aminotransferase"/>
    <property type="match status" value="1"/>
</dbReference>
<dbReference type="Proteomes" id="UP000679220">
    <property type="component" value="Unassembled WGS sequence"/>
</dbReference>
<dbReference type="RefSeq" id="WP_212188986.1">
    <property type="nucleotide sequence ID" value="NZ_JAGTAR010000006.1"/>
</dbReference>
<dbReference type="EMBL" id="JAGTAR010000006">
    <property type="protein sequence ID" value="MBR8535081.1"/>
    <property type="molecule type" value="Genomic_DNA"/>
</dbReference>
<reference evidence="7" key="1">
    <citation type="journal article" date="2018" name="Int. J. Syst. Evol. Microbiol.">
        <title>Carboxylicivirga sediminis sp. nov., isolated from coastal sediment.</title>
        <authorList>
            <person name="Wang F.Q."/>
            <person name="Ren L.H."/>
            <person name="Zou R.J."/>
            <person name="Sun Y.Z."/>
            <person name="Liu X.J."/>
            <person name="Jiang F."/>
            <person name="Liu L.J."/>
        </authorList>
    </citation>
    <scope>NUCLEOTIDE SEQUENCE</scope>
    <source>
        <strain evidence="7">JR1</strain>
    </source>
</reference>
<keyword evidence="8" id="KW-1185">Reference proteome</keyword>
<dbReference type="AlphaFoldDB" id="A0A941IVE0"/>
<evidence type="ECO:0000256" key="5">
    <source>
        <dbReference type="ARBA" id="ARBA00022898"/>
    </source>
</evidence>
<evidence type="ECO:0000256" key="3">
    <source>
        <dbReference type="ARBA" id="ARBA00022576"/>
    </source>
</evidence>
<dbReference type="Pfam" id="PF00155">
    <property type="entry name" value="Aminotran_1_2"/>
    <property type="match status" value="1"/>
</dbReference>
<evidence type="ECO:0000313" key="8">
    <source>
        <dbReference type="Proteomes" id="UP000679220"/>
    </source>
</evidence>
<dbReference type="InterPro" id="IPR051326">
    <property type="entry name" value="Kynurenine-oxoglutarate_AT"/>
</dbReference>
<reference evidence="7" key="2">
    <citation type="submission" date="2021-04" db="EMBL/GenBank/DDBJ databases">
        <authorList>
            <person name="Zhang T."/>
            <person name="Zhang Y."/>
            <person name="Lu D."/>
            <person name="Zuo D."/>
            <person name="Du Z."/>
        </authorList>
    </citation>
    <scope>NUCLEOTIDE SEQUENCE</scope>
    <source>
        <strain evidence="7">JR1</strain>
    </source>
</reference>
<keyword evidence="5" id="KW-0663">Pyridoxal phosphate</keyword>
<dbReference type="CDD" id="cd00609">
    <property type="entry name" value="AAT_like"/>
    <property type="match status" value="1"/>
</dbReference>
<name>A0A941IVE0_9BACT</name>
<dbReference type="GO" id="GO:0005737">
    <property type="term" value="C:cytoplasm"/>
    <property type="evidence" value="ECO:0007669"/>
    <property type="project" value="TreeGrafter"/>
</dbReference>
<dbReference type="InterPro" id="IPR015422">
    <property type="entry name" value="PyrdxlP-dep_Trfase_small"/>
</dbReference>
<evidence type="ECO:0000313" key="7">
    <source>
        <dbReference type="EMBL" id="MBR8535081.1"/>
    </source>
</evidence>
<evidence type="ECO:0000256" key="1">
    <source>
        <dbReference type="ARBA" id="ARBA00001933"/>
    </source>
</evidence>
<accession>A0A941IVE0</accession>
<dbReference type="InterPro" id="IPR004839">
    <property type="entry name" value="Aminotransferase_I/II_large"/>
</dbReference>
<proteinExistence type="inferred from homology"/>
<organism evidence="7 8">
    <name type="scientific">Carboxylicivirga sediminis</name>
    <dbReference type="NCBI Taxonomy" id="2006564"/>
    <lineage>
        <taxon>Bacteria</taxon>
        <taxon>Pseudomonadati</taxon>
        <taxon>Bacteroidota</taxon>
        <taxon>Bacteroidia</taxon>
        <taxon>Marinilabiliales</taxon>
        <taxon>Marinilabiliaceae</taxon>
        <taxon>Carboxylicivirga</taxon>
    </lineage>
</organism>
<dbReference type="NCBIfam" id="NF006569">
    <property type="entry name" value="PRK09082.1"/>
    <property type="match status" value="1"/>
</dbReference>
<feature type="domain" description="Aminotransferase class I/classII large" evidence="6">
    <location>
        <begin position="27"/>
        <end position="377"/>
    </location>
</feature>
<dbReference type="InterPro" id="IPR015421">
    <property type="entry name" value="PyrdxlP-dep_Trfase_major"/>
</dbReference>
<dbReference type="Gene3D" id="3.90.1150.10">
    <property type="entry name" value="Aspartate Aminotransferase, domain 1"/>
    <property type="match status" value="1"/>
</dbReference>
<comment type="similarity">
    <text evidence="2">Belongs to the class-I pyridoxal-phosphate-dependent aminotransferase family.</text>
</comment>
<protein>
    <submittedName>
        <fullName evidence="7">Aminotransferase class I/II-fold pyridoxal phosphate-dependent enzyme</fullName>
    </submittedName>
</protein>
<dbReference type="SUPFAM" id="SSF53383">
    <property type="entry name" value="PLP-dependent transferases"/>
    <property type="match status" value="1"/>
</dbReference>
<evidence type="ECO:0000256" key="4">
    <source>
        <dbReference type="ARBA" id="ARBA00022679"/>
    </source>
</evidence>
<comment type="cofactor">
    <cofactor evidence="1">
        <name>pyridoxal 5'-phosphate</name>
        <dbReference type="ChEBI" id="CHEBI:597326"/>
    </cofactor>
</comment>
<dbReference type="InterPro" id="IPR015424">
    <property type="entry name" value="PyrdxlP-dep_Trfase"/>
</dbReference>
<dbReference type="PANTHER" id="PTHR43807:SF20">
    <property type="entry name" value="FI04487P"/>
    <property type="match status" value="1"/>
</dbReference>
<evidence type="ECO:0000256" key="2">
    <source>
        <dbReference type="ARBA" id="ARBA00007441"/>
    </source>
</evidence>
<keyword evidence="4" id="KW-0808">Transferase</keyword>